<dbReference type="InterPro" id="IPR005906">
    <property type="entry name" value="LysW"/>
</dbReference>
<evidence type="ECO:0008006" key="3">
    <source>
        <dbReference type="Google" id="ProtNLM"/>
    </source>
</evidence>
<organism evidence="1 2">
    <name type="scientific">Candidatus Roizmanbacteria bacterium RIFCSPHIGHO2_01_FULL_39_8</name>
    <dbReference type="NCBI Taxonomy" id="1802033"/>
    <lineage>
        <taxon>Bacteria</taxon>
        <taxon>Candidatus Roizmaniibacteriota</taxon>
    </lineage>
</organism>
<dbReference type="EMBL" id="MFZI01000070">
    <property type="protein sequence ID" value="OGK18451.1"/>
    <property type="molecule type" value="Genomic_DNA"/>
</dbReference>
<evidence type="ECO:0000313" key="1">
    <source>
        <dbReference type="EMBL" id="OGK18451.1"/>
    </source>
</evidence>
<protein>
    <recommendedName>
        <fullName evidence="3">Lysine biosynthesis protein LysW</fullName>
    </recommendedName>
</protein>
<dbReference type="AlphaFoldDB" id="A0A1F7GHY0"/>
<gene>
    <name evidence="1" type="ORF">A2866_00590</name>
</gene>
<dbReference type="Gene3D" id="2.20.28.160">
    <property type="match status" value="1"/>
</dbReference>
<sequence length="59" mass="6519">MQTYKAQCPICDGQFTLSGIELSEIVSCNECKSRLVIKSIKSDQVQLAEAPAVEEDWGQ</sequence>
<dbReference type="Pfam" id="PF21344">
    <property type="entry name" value="Zn_ribbon_LysW"/>
    <property type="match status" value="1"/>
</dbReference>
<comment type="caution">
    <text evidence="1">The sequence shown here is derived from an EMBL/GenBank/DDBJ whole genome shotgun (WGS) entry which is preliminary data.</text>
</comment>
<accession>A0A1F7GHY0</accession>
<dbReference type="PANTHER" id="PTHR40393">
    <property type="entry name" value="LYSINE BIOSYNTHESIS PROTEIN-RELATED-RELATED"/>
    <property type="match status" value="1"/>
</dbReference>
<evidence type="ECO:0000313" key="2">
    <source>
        <dbReference type="Proteomes" id="UP000177026"/>
    </source>
</evidence>
<dbReference type="PANTHER" id="PTHR40393:SF1">
    <property type="entry name" value="LYSINE BIOSYNTHESIS PROTEIN-RELATED"/>
    <property type="match status" value="1"/>
</dbReference>
<dbReference type="Proteomes" id="UP000177026">
    <property type="component" value="Unassembled WGS sequence"/>
</dbReference>
<reference evidence="1 2" key="1">
    <citation type="journal article" date="2016" name="Nat. Commun.">
        <title>Thousands of microbial genomes shed light on interconnected biogeochemical processes in an aquifer system.</title>
        <authorList>
            <person name="Anantharaman K."/>
            <person name="Brown C.T."/>
            <person name="Hug L.A."/>
            <person name="Sharon I."/>
            <person name="Castelle C.J."/>
            <person name="Probst A.J."/>
            <person name="Thomas B.C."/>
            <person name="Singh A."/>
            <person name="Wilkins M.J."/>
            <person name="Karaoz U."/>
            <person name="Brodie E.L."/>
            <person name="Williams K.H."/>
            <person name="Hubbard S.S."/>
            <person name="Banfield J.F."/>
        </authorList>
    </citation>
    <scope>NUCLEOTIDE SEQUENCE [LARGE SCALE GENOMIC DNA]</scope>
</reference>
<name>A0A1F7GHY0_9BACT</name>
<proteinExistence type="predicted"/>